<protein>
    <submittedName>
        <fullName evidence="3">Uncharacterized protein</fullName>
    </submittedName>
</protein>
<keyword evidence="2" id="KW-0812">Transmembrane</keyword>
<feature type="region of interest" description="Disordered" evidence="1">
    <location>
        <begin position="1"/>
        <end position="67"/>
    </location>
</feature>
<name>A0AAQ3T800_PASNO</name>
<feature type="compositionally biased region" description="Low complexity" evidence="1">
    <location>
        <begin position="157"/>
        <end position="168"/>
    </location>
</feature>
<evidence type="ECO:0000256" key="1">
    <source>
        <dbReference type="SAM" id="MobiDB-lite"/>
    </source>
</evidence>
<organism evidence="3 4">
    <name type="scientific">Paspalum notatum var. saurae</name>
    <dbReference type="NCBI Taxonomy" id="547442"/>
    <lineage>
        <taxon>Eukaryota</taxon>
        <taxon>Viridiplantae</taxon>
        <taxon>Streptophyta</taxon>
        <taxon>Embryophyta</taxon>
        <taxon>Tracheophyta</taxon>
        <taxon>Spermatophyta</taxon>
        <taxon>Magnoliopsida</taxon>
        <taxon>Liliopsida</taxon>
        <taxon>Poales</taxon>
        <taxon>Poaceae</taxon>
        <taxon>PACMAD clade</taxon>
        <taxon>Panicoideae</taxon>
        <taxon>Andropogonodae</taxon>
        <taxon>Paspaleae</taxon>
        <taxon>Paspalinae</taxon>
        <taxon>Paspalum</taxon>
    </lineage>
</organism>
<dbReference type="PANTHER" id="PTHR36794">
    <property type="entry name" value="TRANSMEMBRANE PROTEIN"/>
    <property type="match status" value="1"/>
</dbReference>
<reference evidence="3 4" key="1">
    <citation type="submission" date="2024-02" db="EMBL/GenBank/DDBJ databases">
        <title>High-quality chromosome-scale genome assembly of Pensacola bahiagrass (Paspalum notatum Flugge var. saurae).</title>
        <authorList>
            <person name="Vega J.M."/>
            <person name="Podio M."/>
            <person name="Orjuela J."/>
            <person name="Siena L.A."/>
            <person name="Pessino S.C."/>
            <person name="Combes M.C."/>
            <person name="Mariac C."/>
            <person name="Albertini E."/>
            <person name="Pupilli F."/>
            <person name="Ortiz J.P.A."/>
            <person name="Leblanc O."/>
        </authorList>
    </citation>
    <scope>NUCLEOTIDE SEQUENCE [LARGE SCALE GENOMIC DNA]</scope>
    <source>
        <strain evidence="3">R1</strain>
        <tissue evidence="3">Leaf</tissue>
    </source>
</reference>
<keyword evidence="2" id="KW-1133">Transmembrane helix</keyword>
<dbReference type="AlphaFoldDB" id="A0AAQ3T800"/>
<evidence type="ECO:0000313" key="4">
    <source>
        <dbReference type="Proteomes" id="UP001341281"/>
    </source>
</evidence>
<sequence>MGHRSARPPIPHFRACPRRDEEPARAPVARSHTSNQQAHRWPPPGTVRRAPPTQQEPAPASVATGGGGVIAKLEEQWRKTKEHAETYPYVWGSYILVYGGLGAYLAWRWRKLRRTEDRVRGLQERLRKLAAAEEAQAASGSASASAAATPPTPPHQPAAGPAKPGDGP</sequence>
<evidence type="ECO:0000313" key="3">
    <source>
        <dbReference type="EMBL" id="WVZ68055.1"/>
    </source>
</evidence>
<dbReference type="PANTHER" id="PTHR36794:SF1">
    <property type="entry name" value="TRANSMEMBRANE PROTEIN"/>
    <property type="match status" value="1"/>
</dbReference>
<feature type="compositionally biased region" description="Low complexity" evidence="1">
    <location>
        <begin position="132"/>
        <end position="149"/>
    </location>
</feature>
<keyword evidence="2" id="KW-0472">Membrane</keyword>
<keyword evidence="4" id="KW-1185">Reference proteome</keyword>
<accession>A0AAQ3T800</accession>
<feature type="region of interest" description="Disordered" evidence="1">
    <location>
        <begin position="129"/>
        <end position="168"/>
    </location>
</feature>
<gene>
    <name evidence="3" type="ORF">U9M48_017045</name>
</gene>
<dbReference type="Proteomes" id="UP001341281">
    <property type="component" value="Chromosome 04"/>
</dbReference>
<feature type="transmembrane region" description="Helical" evidence="2">
    <location>
        <begin position="89"/>
        <end position="107"/>
    </location>
</feature>
<proteinExistence type="predicted"/>
<dbReference type="EMBL" id="CP144748">
    <property type="protein sequence ID" value="WVZ68055.1"/>
    <property type="molecule type" value="Genomic_DNA"/>
</dbReference>
<evidence type="ECO:0000256" key="2">
    <source>
        <dbReference type="SAM" id="Phobius"/>
    </source>
</evidence>